<accession>A0A6N9NQ97</accession>
<comment type="caution">
    <text evidence="5">The sequence shown here is derived from an EMBL/GenBank/DDBJ whole genome shotgun (WGS) entry which is preliminary data.</text>
</comment>
<name>A0A6N9NQ97_9FLAO</name>
<proteinExistence type="predicted"/>
<feature type="chain" id="PRO_5027080852" description="TonB-dependent receptor" evidence="4">
    <location>
        <begin position="20"/>
        <end position="555"/>
    </location>
</feature>
<dbReference type="Proteomes" id="UP000470771">
    <property type="component" value="Unassembled WGS sequence"/>
</dbReference>
<keyword evidence="4" id="KW-0732">Signal</keyword>
<dbReference type="Gene3D" id="2.40.170.20">
    <property type="entry name" value="TonB-dependent receptor, beta-barrel domain"/>
    <property type="match status" value="1"/>
</dbReference>
<evidence type="ECO:0000256" key="3">
    <source>
        <dbReference type="ARBA" id="ARBA00023237"/>
    </source>
</evidence>
<comment type="subcellular location">
    <subcellularLocation>
        <location evidence="1">Cell outer membrane</location>
    </subcellularLocation>
</comment>
<dbReference type="EMBL" id="WWNE01000008">
    <property type="protein sequence ID" value="NBG66575.1"/>
    <property type="molecule type" value="Genomic_DNA"/>
</dbReference>
<sequence>MKSKILFLAALFTMVQMSAQNQVLRDSFVVVKSYKPTIAEGNRIGFNPVIEDTQKVIQDLKYSFITKQVPVSFEVEPISAAKIKGEPLVKLYNGYARVGVGNAITPLAELYLHNSRSKTFSLGTHLRYQNNNDIKGYDNSSMSRLGATVFGKRFWRSNTFGGAVDYNREGFNYYGFKIDDTNQAMADTTDTKQVYHLLSANLELKSTKQDSFNLRHTFGLNFYRITDLDAIAAENNLVATANVGKFQGNEYYMVDASLDFNNISNPYDTTNNVLVSLRPQVNSIGEKFRLNVGLGIYVDANESAKFHFYPIVDFKYNALRDVIVPYAGFTGRMQRNNFRSITRDNEFVTNNLLLLNTNYRYEAFAGIRGVISSKLSFNTSIKKSKMDDYGMFVKDVSGLNNKFNIVYDDIEQLQLTGEVHYQQSKKLKVYLRGDYFGYDAGAEEEVWHLPNYKVTLSGVYDLNDKILVRLDLHSIGAQYAKLYEPVITNSTLVADVVTKEKLDGVFDANLGLEYRYTKRLSAFINFNNIGSFSYERWQDYPTQRFSVLGGLTYSF</sequence>
<dbReference type="GO" id="GO:0009279">
    <property type="term" value="C:cell outer membrane"/>
    <property type="evidence" value="ECO:0007669"/>
    <property type="project" value="UniProtKB-SubCell"/>
</dbReference>
<protein>
    <recommendedName>
        <fullName evidence="7">TonB-dependent receptor</fullName>
    </recommendedName>
</protein>
<dbReference type="RefSeq" id="WP_160633532.1">
    <property type="nucleotide sequence ID" value="NZ_WWNE01000008.1"/>
</dbReference>
<feature type="signal peptide" evidence="4">
    <location>
        <begin position="1"/>
        <end position="19"/>
    </location>
</feature>
<evidence type="ECO:0000256" key="2">
    <source>
        <dbReference type="ARBA" id="ARBA00023136"/>
    </source>
</evidence>
<keyword evidence="2" id="KW-0472">Membrane</keyword>
<keyword evidence="3" id="KW-0998">Cell outer membrane</keyword>
<evidence type="ECO:0008006" key="7">
    <source>
        <dbReference type="Google" id="ProtNLM"/>
    </source>
</evidence>
<dbReference type="AlphaFoldDB" id="A0A6N9NQ97"/>
<evidence type="ECO:0000256" key="4">
    <source>
        <dbReference type="SAM" id="SignalP"/>
    </source>
</evidence>
<keyword evidence="6" id="KW-1185">Reference proteome</keyword>
<evidence type="ECO:0000313" key="5">
    <source>
        <dbReference type="EMBL" id="NBG66575.1"/>
    </source>
</evidence>
<reference evidence="5 6" key="1">
    <citation type="submission" date="2019-12" db="EMBL/GenBank/DDBJ databases">
        <authorList>
            <person name="Zhao J."/>
        </authorList>
    </citation>
    <scope>NUCLEOTIDE SEQUENCE [LARGE SCALE GENOMIC DNA]</scope>
    <source>
        <strain evidence="5 6">S-15</strain>
    </source>
</reference>
<gene>
    <name evidence="5" type="ORF">GQN54_10640</name>
</gene>
<dbReference type="InterPro" id="IPR036942">
    <property type="entry name" value="Beta-barrel_TonB_sf"/>
</dbReference>
<organism evidence="5 6">
    <name type="scientific">Acidiluteibacter ferrifornacis</name>
    <dbReference type="NCBI Taxonomy" id="2692424"/>
    <lineage>
        <taxon>Bacteria</taxon>
        <taxon>Pseudomonadati</taxon>
        <taxon>Bacteroidota</taxon>
        <taxon>Flavobacteriia</taxon>
        <taxon>Flavobacteriales</taxon>
        <taxon>Cryomorphaceae</taxon>
        <taxon>Acidiluteibacter</taxon>
    </lineage>
</organism>
<evidence type="ECO:0000313" key="6">
    <source>
        <dbReference type="Proteomes" id="UP000470771"/>
    </source>
</evidence>
<dbReference type="SUPFAM" id="SSF56935">
    <property type="entry name" value="Porins"/>
    <property type="match status" value="1"/>
</dbReference>
<evidence type="ECO:0000256" key="1">
    <source>
        <dbReference type="ARBA" id="ARBA00004442"/>
    </source>
</evidence>